<organism evidence="8 9">
    <name type="scientific">Kingella potus</name>
    <dbReference type="NCBI Taxonomy" id="265175"/>
    <lineage>
        <taxon>Bacteria</taxon>
        <taxon>Pseudomonadati</taxon>
        <taxon>Pseudomonadota</taxon>
        <taxon>Betaproteobacteria</taxon>
        <taxon>Neisseriales</taxon>
        <taxon>Neisseriaceae</taxon>
        <taxon>Kingella</taxon>
    </lineage>
</organism>
<evidence type="ECO:0000256" key="6">
    <source>
        <dbReference type="SAM" id="Phobius"/>
    </source>
</evidence>
<evidence type="ECO:0000313" key="8">
    <source>
        <dbReference type="EMBL" id="STR02519.1"/>
    </source>
</evidence>
<dbReference type="PANTHER" id="PTHR11562:SF17">
    <property type="entry name" value="RE54080P-RELATED"/>
    <property type="match status" value="1"/>
</dbReference>
<dbReference type="InterPro" id="IPR058533">
    <property type="entry name" value="Cation_efflux_TM"/>
</dbReference>
<feature type="transmembrane region" description="Helical" evidence="6">
    <location>
        <begin position="51"/>
        <end position="69"/>
    </location>
</feature>
<feature type="domain" description="Cation efflux protein transmembrane" evidence="7">
    <location>
        <begin position="18"/>
        <end position="197"/>
    </location>
</feature>
<feature type="transmembrane region" description="Helical" evidence="6">
    <location>
        <begin position="81"/>
        <end position="99"/>
    </location>
</feature>
<keyword evidence="9" id="KW-1185">Reference proteome</keyword>
<comment type="subcellular location">
    <subcellularLocation>
        <location evidence="1">Membrane</location>
        <topology evidence="1">Multi-pass membrane protein</topology>
    </subcellularLocation>
</comment>
<dbReference type="Gene3D" id="1.20.1510.10">
    <property type="entry name" value="Cation efflux protein transmembrane domain"/>
    <property type="match status" value="1"/>
</dbReference>
<evidence type="ECO:0000256" key="4">
    <source>
        <dbReference type="ARBA" id="ARBA00022989"/>
    </source>
</evidence>
<protein>
    <submittedName>
        <fullName evidence="8">Zinc transporter ZitB</fullName>
    </submittedName>
</protein>
<gene>
    <name evidence="8" type="ORF">NCTC13336_01395</name>
</gene>
<dbReference type="InterPro" id="IPR027469">
    <property type="entry name" value="Cation_efflux_TMD_sf"/>
</dbReference>
<keyword evidence="3" id="KW-0813">Transport</keyword>
<dbReference type="EMBL" id="UGJJ01000002">
    <property type="protein sequence ID" value="STR02519.1"/>
    <property type="molecule type" value="Genomic_DNA"/>
</dbReference>
<evidence type="ECO:0000259" key="7">
    <source>
        <dbReference type="Pfam" id="PF01545"/>
    </source>
</evidence>
<evidence type="ECO:0000256" key="5">
    <source>
        <dbReference type="ARBA" id="ARBA00023136"/>
    </source>
</evidence>
<dbReference type="AlphaFoldDB" id="A0A377R2N6"/>
<keyword evidence="2 6" id="KW-0812">Transmembrane</keyword>
<keyword evidence="3" id="KW-0406">Ion transport</keyword>
<sequence length="201" mass="21968">MACCQSCTSVRPHYRKVLWFALAVNALMFVVEIVMGVQSGSLSLLSDSLDFFGDAANYGISLWVLGMALHKRARASLLKAATMAVFGGWILLLTVYRWWWQGDVPNYHEMGVVGVLALAANLLTAWVLYAYRDGDSNMQSVWLCSRNDAVGNLLVMAAAGAVYVTQSKLPDLLVAVLMSCLALSAAWRIGSQAVKELRSDK</sequence>
<feature type="transmembrane region" description="Helical" evidence="6">
    <location>
        <begin position="111"/>
        <end position="129"/>
    </location>
</feature>
<reference evidence="8 9" key="1">
    <citation type="submission" date="2018-06" db="EMBL/GenBank/DDBJ databases">
        <authorList>
            <consortium name="Pathogen Informatics"/>
            <person name="Doyle S."/>
        </authorList>
    </citation>
    <scope>NUCLEOTIDE SEQUENCE [LARGE SCALE GENOMIC DNA]</scope>
    <source>
        <strain evidence="8 9">NCTC13336</strain>
    </source>
</reference>
<feature type="transmembrane region" description="Helical" evidence="6">
    <location>
        <begin position="172"/>
        <end position="190"/>
    </location>
</feature>
<keyword evidence="3" id="KW-0864">Zinc transport</keyword>
<evidence type="ECO:0000256" key="3">
    <source>
        <dbReference type="ARBA" id="ARBA00022906"/>
    </source>
</evidence>
<feature type="transmembrane region" description="Helical" evidence="6">
    <location>
        <begin position="17"/>
        <end position="39"/>
    </location>
</feature>
<dbReference type="PANTHER" id="PTHR11562">
    <property type="entry name" value="CATION EFFLUX PROTEIN/ ZINC TRANSPORTER"/>
    <property type="match status" value="1"/>
</dbReference>
<dbReference type="OrthoDB" id="9799649at2"/>
<dbReference type="GO" id="GO:0005886">
    <property type="term" value="C:plasma membrane"/>
    <property type="evidence" value="ECO:0007669"/>
    <property type="project" value="TreeGrafter"/>
</dbReference>
<dbReference type="Pfam" id="PF01545">
    <property type="entry name" value="Cation_efflux"/>
    <property type="match status" value="1"/>
</dbReference>
<feature type="transmembrane region" description="Helical" evidence="6">
    <location>
        <begin position="149"/>
        <end position="166"/>
    </location>
</feature>
<keyword evidence="3" id="KW-0862">Zinc</keyword>
<dbReference type="Proteomes" id="UP000254293">
    <property type="component" value="Unassembled WGS sequence"/>
</dbReference>
<evidence type="ECO:0000256" key="2">
    <source>
        <dbReference type="ARBA" id="ARBA00022692"/>
    </source>
</evidence>
<keyword evidence="4 6" id="KW-1133">Transmembrane helix</keyword>
<accession>A0A377R2N6</accession>
<keyword evidence="5 6" id="KW-0472">Membrane</keyword>
<evidence type="ECO:0000256" key="1">
    <source>
        <dbReference type="ARBA" id="ARBA00004141"/>
    </source>
</evidence>
<dbReference type="GO" id="GO:0005385">
    <property type="term" value="F:zinc ion transmembrane transporter activity"/>
    <property type="evidence" value="ECO:0007669"/>
    <property type="project" value="TreeGrafter"/>
</dbReference>
<dbReference type="InterPro" id="IPR050681">
    <property type="entry name" value="CDF/SLC30A"/>
</dbReference>
<evidence type="ECO:0000313" key="9">
    <source>
        <dbReference type="Proteomes" id="UP000254293"/>
    </source>
</evidence>
<name>A0A377R2N6_9NEIS</name>
<dbReference type="SUPFAM" id="SSF161111">
    <property type="entry name" value="Cation efflux protein transmembrane domain-like"/>
    <property type="match status" value="1"/>
</dbReference>
<proteinExistence type="predicted"/>